<sequence>MKWRFIVITMLFYIGVVLCRRKTSAAERAFENREGLDWARPDDDDKSEQKQPALEVDAKSTTDSMSSDLTASTLDRSSASTDAVTPQMQTLETSSEAKEANSTSTKPSSTTSTTAEPQTDETVTDDLITALLGSFDILNLTQKVEEEFESSLDDALNRYLHYMLGATVICFS</sequence>
<feature type="compositionally biased region" description="Low complexity" evidence="1">
    <location>
        <begin position="102"/>
        <end position="114"/>
    </location>
</feature>
<feature type="region of interest" description="Disordered" evidence="1">
    <location>
        <begin position="37"/>
        <end position="122"/>
    </location>
</feature>
<protein>
    <submittedName>
        <fullName evidence="3">Uncharacterized protein</fullName>
    </submittedName>
</protein>
<organism evidence="3 4">
    <name type="scientific">Trichostrongylus colubriformis</name>
    <name type="common">Black scour worm</name>
    <dbReference type="NCBI Taxonomy" id="6319"/>
    <lineage>
        <taxon>Eukaryota</taxon>
        <taxon>Metazoa</taxon>
        <taxon>Ecdysozoa</taxon>
        <taxon>Nematoda</taxon>
        <taxon>Chromadorea</taxon>
        <taxon>Rhabditida</taxon>
        <taxon>Rhabditina</taxon>
        <taxon>Rhabditomorpha</taxon>
        <taxon>Strongyloidea</taxon>
        <taxon>Trichostrongylidae</taxon>
        <taxon>Trichostrongylus</taxon>
    </lineage>
</organism>
<feature type="chain" id="PRO_5042899264" evidence="2">
    <location>
        <begin position="20"/>
        <end position="172"/>
    </location>
</feature>
<dbReference type="AlphaFoldDB" id="A0AAN8EQY3"/>
<evidence type="ECO:0000256" key="2">
    <source>
        <dbReference type="SAM" id="SignalP"/>
    </source>
</evidence>
<keyword evidence="4" id="KW-1185">Reference proteome</keyword>
<reference evidence="3 4" key="1">
    <citation type="submission" date="2019-10" db="EMBL/GenBank/DDBJ databases">
        <title>Assembly and Annotation for the nematode Trichostrongylus colubriformis.</title>
        <authorList>
            <person name="Martin J."/>
        </authorList>
    </citation>
    <scope>NUCLEOTIDE SEQUENCE [LARGE SCALE GENOMIC DNA]</scope>
    <source>
        <strain evidence="3">G859</strain>
        <tissue evidence="3">Whole worm</tissue>
    </source>
</reference>
<evidence type="ECO:0000313" key="4">
    <source>
        <dbReference type="Proteomes" id="UP001331761"/>
    </source>
</evidence>
<dbReference type="EMBL" id="WIXE01024944">
    <property type="protein sequence ID" value="KAK5965160.1"/>
    <property type="molecule type" value="Genomic_DNA"/>
</dbReference>
<feature type="compositionally biased region" description="Basic and acidic residues" evidence="1">
    <location>
        <begin position="37"/>
        <end position="49"/>
    </location>
</feature>
<feature type="signal peptide" evidence="2">
    <location>
        <begin position="1"/>
        <end position="19"/>
    </location>
</feature>
<gene>
    <name evidence="3" type="ORF">GCK32_020068</name>
</gene>
<comment type="caution">
    <text evidence="3">The sequence shown here is derived from an EMBL/GenBank/DDBJ whole genome shotgun (WGS) entry which is preliminary data.</text>
</comment>
<accession>A0AAN8EQY3</accession>
<dbReference type="Proteomes" id="UP001331761">
    <property type="component" value="Unassembled WGS sequence"/>
</dbReference>
<evidence type="ECO:0000313" key="3">
    <source>
        <dbReference type="EMBL" id="KAK5965160.1"/>
    </source>
</evidence>
<proteinExistence type="predicted"/>
<evidence type="ECO:0000256" key="1">
    <source>
        <dbReference type="SAM" id="MobiDB-lite"/>
    </source>
</evidence>
<feature type="compositionally biased region" description="Polar residues" evidence="1">
    <location>
        <begin position="59"/>
        <end position="94"/>
    </location>
</feature>
<keyword evidence="2" id="KW-0732">Signal</keyword>
<name>A0AAN8EQY3_TRICO</name>